<dbReference type="PROSITE" id="PS50026">
    <property type="entry name" value="EGF_3"/>
    <property type="match status" value="1"/>
</dbReference>
<dbReference type="PROSITE" id="PS00022">
    <property type="entry name" value="EGF_1"/>
    <property type="match status" value="1"/>
</dbReference>
<dbReference type="InterPro" id="IPR014716">
    <property type="entry name" value="Fibrinogen_a/b/g_C_1"/>
</dbReference>
<dbReference type="PANTHER" id="PTHR16146:SF46">
    <property type="entry name" value="INTELECTIN-1A-RELATED"/>
    <property type="match status" value="1"/>
</dbReference>
<evidence type="ECO:0000256" key="1">
    <source>
        <dbReference type="ARBA" id="ARBA00022723"/>
    </source>
</evidence>
<dbReference type="InterPro" id="IPR036056">
    <property type="entry name" value="Fibrinogen-like_C"/>
</dbReference>
<evidence type="ECO:0000313" key="10">
    <source>
        <dbReference type="Proteomes" id="UP001159427"/>
    </source>
</evidence>
<dbReference type="InterPro" id="IPR000742">
    <property type="entry name" value="EGF"/>
</dbReference>
<feature type="disulfide bond" evidence="5">
    <location>
        <begin position="149"/>
        <end position="158"/>
    </location>
</feature>
<organism evidence="9 10">
    <name type="scientific">Porites evermanni</name>
    <dbReference type="NCBI Taxonomy" id="104178"/>
    <lineage>
        <taxon>Eukaryota</taxon>
        <taxon>Metazoa</taxon>
        <taxon>Cnidaria</taxon>
        <taxon>Anthozoa</taxon>
        <taxon>Hexacorallia</taxon>
        <taxon>Scleractinia</taxon>
        <taxon>Fungiina</taxon>
        <taxon>Poritidae</taxon>
        <taxon>Porites</taxon>
    </lineage>
</organism>
<reference evidence="9 10" key="1">
    <citation type="submission" date="2022-05" db="EMBL/GenBank/DDBJ databases">
        <authorList>
            <consortium name="Genoscope - CEA"/>
            <person name="William W."/>
        </authorList>
    </citation>
    <scope>NUCLEOTIDE SEQUENCE [LARGE SCALE GENOMIC DNA]</scope>
</reference>
<evidence type="ECO:0000256" key="6">
    <source>
        <dbReference type="SAM" id="SignalP"/>
    </source>
</evidence>
<keyword evidence="3" id="KW-0106">Calcium</keyword>
<feature type="disulfide bond" evidence="5">
    <location>
        <begin position="130"/>
        <end position="147"/>
    </location>
</feature>
<comment type="caution">
    <text evidence="5">Lacks conserved residue(s) required for the propagation of feature annotation.</text>
</comment>
<evidence type="ECO:0000259" key="8">
    <source>
        <dbReference type="PROSITE" id="PS51406"/>
    </source>
</evidence>
<dbReference type="Proteomes" id="UP001159427">
    <property type="component" value="Unassembled WGS sequence"/>
</dbReference>
<dbReference type="PROSITE" id="PS01186">
    <property type="entry name" value="EGF_2"/>
    <property type="match status" value="1"/>
</dbReference>
<name>A0ABN8M1W5_9CNID</name>
<keyword evidence="4 5" id="KW-1015">Disulfide bond</keyword>
<evidence type="ECO:0008006" key="11">
    <source>
        <dbReference type="Google" id="ProtNLM"/>
    </source>
</evidence>
<dbReference type="Pfam" id="PF00008">
    <property type="entry name" value="EGF"/>
    <property type="match status" value="1"/>
</dbReference>
<keyword evidence="1" id="KW-0479">Metal-binding</keyword>
<evidence type="ECO:0000256" key="4">
    <source>
        <dbReference type="ARBA" id="ARBA00023157"/>
    </source>
</evidence>
<evidence type="ECO:0000256" key="3">
    <source>
        <dbReference type="ARBA" id="ARBA00022837"/>
    </source>
</evidence>
<dbReference type="CDD" id="cd00054">
    <property type="entry name" value="EGF_CA"/>
    <property type="match status" value="1"/>
</dbReference>
<comment type="caution">
    <text evidence="9">The sequence shown here is derived from an EMBL/GenBank/DDBJ whole genome shotgun (WGS) entry which is preliminary data.</text>
</comment>
<dbReference type="EMBL" id="CALNXI010000155">
    <property type="protein sequence ID" value="CAH3020665.1"/>
    <property type="molecule type" value="Genomic_DNA"/>
</dbReference>
<feature type="chain" id="PRO_5045909539" description="EGF-like domain-containing protein" evidence="6">
    <location>
        <begin position="26"/>
        <end position="744"/>
    </location>
</feature>
<feature type="domain" description="EGF-like" evidence="7">
    <location>
        <begin position="121"/>
        <end position="159"/>
    </location>
</feature>
<dbReference type="SUPFAM" id="SSF57196">
    <property type="entry name" value="EGF/Laminin"/>
    <property type="match status" value="1"/>
</dbReference>
<proteinExistence type="predicted"/>
<keyword evidence="6" id="KW-0732">Signal</keyword>
<feature type="domain" description="Fibrinogen C-terminal" evidence="8">
    <location>
        <begin position="519"/>
        <end position="568"/>
    </location>
</feature>
<evidence type="ECO:0000313" key="9">
    <source>
        <dbReference type="EMBL" id="CAH3020665.1"/>
    </source>
</evidence>
<dbReference type="SUPFAM" id="SSF56496">
    <property type="entry name" value="Fibrinogen C-terminal domain-like"/>
    <property type="match status" value="1"/>
</dbReference>
<accession>A0ABN8M1W5</accession>
<dbReference type="NCBIfam" id="NF040941">
    <property type="entry name" value="GGGWT_bact"/>
    <property type="match status" value="1"/>
</dbReference>
<dbReference type="SMART" id="SM00181">
    <property type="entry name" value="EGF"/>
    <property type="match status" value="1"/>
</dbReference>
<protein>
    <recommendedName>
        <fullName evidence="11">EGF-like domain-containing protein</fullName>
    </recommendedName>
</protein>
<gene>
    <name evidence="9" type="ORF">PEVE_00008109</name>
</gene>
<sequence>MQLDMVATSHCLALFFLLFRGNVLASTNYKGYFDFDGGTFAYGNAVAFYCQMLNSTPIDSKEVVDDTECFRACVKDSRCRSTNLKVVEEQSGKFLCQVLDTDKFTSPEVFNGSSDFHHYSFTAPCELNPCMNGATCQPVKNKYDFKCICAPGYHGELCNASKYSIYSTYANCFALLIGWTMVFKVVGGVGDNIYQLWSSAYPLNEEKTAILNTSPSIPIHYKNRLVPNWQTADPKEVRVALYENQNEVLSIIFNATNSNNENWFSANRVISSPWTDLTTSVHQFFSIPGDSGLKRYFYIAGPHGSCATDTGWLQFGGVVCSWENRFPAGTIIYSKLTTFINWNDYALLESSSLRSRRVAPVVTCSGYSDMESEEKYSPLPLSKLPEQSSNLKGSFDVDGGEALFANPITFLGQMLSSAPLVSKEVIDERECLLECAKDSQCRSTNFQTVAVSSGKFICQILNTNKFLSPELISGSMDYRHHSFSDVDKADQLNVLTDPCQFQHVAESCRKRTLTVGPRSHEYDTYESCAELLNAGFKKSGIHLIKPFQTDMFNVSCDQTSNGGGWTMVFKAISNVSSAILQSLWTSADTLNEDNTEVLSPSSFPREHYKNRFIQNWQTADPKEVRVSIFESQNEVLSIVFNATNSDNTNWFSASRVISSPWTDFVTNPPALFSLNVPSDRSFYIATPLITCGNDGGWLVVSSGPCDWEKRFPAPSILYSKLKTSTNWNVPENVGCADVLKVYIR</sequence>
<dbReference type="InterPro" id="IPR002181">
    <property type="entry name" value="Fibrinogen_a/b/g_C_dom"/>
</dbReference>
<evidence type="ECO:0000259" key="7">
    <source>
        <dbReference type="PROSITE" id="PS50026"/>
    </source>
</evidence>
<dbReference type="Gene3D" id="3.90.215.10">
    <property type="entry name" value="Gamma Fibrinogen, chain A, domain 1"/>
    <property type="match status" value="1"/>
</dbReference>
<dbReference type="PANTHER" id="PTHR16146">
    <property type="entry name" value="INTELECTIN"/>
    <property type="match status" value="1"/>
</dbReference>
<keyword evidence="10" id="KW-1185">Reference proteome</keyword>
<keyword evidence="5" id="KW-0245">EGF-like domain</keyword>
<feature type="signal peptide" evidence="6">
    <location>
        <begin position="1"/>
        <end position="25"/>
    </location>
</feature>
<dbReference type="Gene3D" id="2.10.25.10">
    <property type="entry name" value="Laminin"/>
    <property type="match status" value="1"/>
</dbReference>
<keyword evidence="2" id="KW-0430">Lectin</keyword>
<dbReference type="PROSITE" id="PS51406">
    <property type="entry name" value="FIBRINOGEN_C_2"/>
    <property type="match status" value="1"/>
</dbReference>
<evidence type="ECO:0000256" key="5">
    <source>
        <dbReference type="PROSITE-ProRule" id="PRU00076"/>
    </source>
</evidence>
<evidence type="ECO:0000256" key="2">
    <source>
        <dbReference type="ARBA" id="ARBA00022734"/>
    </source>
</evidence>